<dbReference type="AlphaFoldDB" id="A0A2G9WXC5"/>
<name>A0A2G9WXC5_9HYPH</name>
<protein>
    <submittedName>
        <fullName evidence="3">Ribulose phosphate epimerase</fullName>
    </submittedName>
</protein>
<evidence type="ECO:0000313" key="4">
    <source>
        <dbReference type="Proteomes" id="UP000231070"/>
    </source>
</evidence>
<reference evidence="3 4" key="1">
    <citation type="submission" date="2017-08" db="EMBL/GenBank/DDBJ databases">
        <title>Pleomorphomonas carboxidotrophicus sp. nov., a new mesophilic hydrogenogenic carboxidotroph.</title>
        <authorList>
            <person name="Esquivel-Elizondo S."/>
            <person name="Krajmalnik-Brown R."/>
            <person name="Maldonado J."/>
        </authorList>
    </citation>
    <scope>NUCLEOTIDE SEQUENCE [LARGE SCALE GENOMIC DNA]</scope>
    <source>
        <strain evidence="3 4">SVCO-16</strain>
    </source>
</reference>
<keyword evidence="4" id="KW-1185">Reference proteome</keyword>
<comment type="caution">
    <text evidence="3">The sequence shown here is derived from an EMBL/GenBank/DDBJ whole genome shotgun (WGS) entry which is preliminary data.</text>
</comment>
<dbReference type="EMBL" id="NQVN01000005">
    <property type="protein sequence ID" value="PIO99334.1"/>
    <property type="molecule type" value="Genomic_DNA"/>
</dbReference>
<dbReference type="PANTHER" id="PTHR11749">
    <property type="entry name" value="RIBULOSE-5-PHOSPHATE-3-EPIMERASE"/>
    <property type="match status" value="1"/>
</dbReference>
<keyword evidence="1" id="KW-0479">Metal-binding</keyword>
<evidence type="ECO:0000256" key="1">
    <source>
        <dbReference type="ARBA" id="ARBA00022723"/>
    </source>
</evidence>
<dbReference type="Pfam" id="PF00834">
    <property type="entry name" value="Ribul_P_3_epim"/>
    <property type="match status" value="1"/>
</dbReference>
<dbReference type="Gene3D" id="3.20.20.70">
    <property type="entry name" value="Aldolase class I"/>
    <property type="match status" value="1"/>
</dbReference>
<dbReference type="OrthoDB" id="9805554at2"/>
<sequence>MSFSWRKSCIVAPSLICLDLCNLQAQVEACEAAGIEVLHVDIIDGHFSPSLPLGLETVRRLRQLTRLKFDVHLMATDNDYFVDELIDIGVEQLVFHLETERHVDNQLNRIRAKGVRAGVALKPSTPVGLLDCVVEKCDAVLLMLINPGYAWNKGEKQVAFADRKIRELRALIDARGSDTAISIDGRVSTQNIADYGAGLVDIFVGGTTCISRDDIAGSVGKLNALRETFSPI</sequence>
<dbReference type="Proteomes" id="UP000231070">
    <property type="component" value="Unassembled WGS sequence"/>
</dbReference>
<dbReference type="SUPFAM" id="SSF51366">
    <property type="entry name" value="Ribulose-phoshate binding barrel"/>
    <property type="match status" value="1"/>
</dbReference>
<keyword evidence="2" id="KW-0413">Isomerase</keyword>
<evidence type="ECO:0000256" key="2">
    <source>
        <dbReference type="ARBA" id="ARBA00023235"/>
    </source>
</evidence>
<dbReference type="GO" id="GO:0016857">
    <property type="term" value="F:racemase and epimerase activity, acting on carbohydrates and derivatives"/>
    <property type="evidence" value="ECO:0007669"/>
    <property type="project" value="InterPro"/>
</dbReference>
<dbReference type="InterPro" id="IPR000056">
    <property type="entry name" value="Ribul_P_3_epim-like"/>
</dbReference>
<dbReference type="InterPro" id="IPR011060">
    <property type="entry name" value="RibuloseP-bd_barrel"/>
</dbReference>
<dbReference type="CDD" id="cd00429">
    <property type="entry name" value="RPE"/>
    <property type="match status" value="1"/>
</dbReference>
<dbReference type="InterPro" id="IPR013785">
    <property type="entry name" value="Aldolase_TIM"/>
</dbReference>
<dbReference type="GO" id="GO:0005975">
    <property type="term" value="P:carbohydrate metabolic process"/>
    <property type="evidence" value="ECO:0007669"/>
    <property type="project" value="InterPro"/>
</dbReference>
<proteinExistence type="predicted"/>
<dbReference type="RefSeq" id="WP_100080490.1">
    <property type="nucleotide sequence ID" value="NZ_NQVN01000005.1"/>
</dbReference>
<evidence type="ECO:0000313" key="3">
    <source>
        <dbReference type="EMBL" id="PIO99334.1"/>
    </source>
</evidence>
<organism evidence="3 4">
    <name type="scientific">Pleomorphomonas carboxyditropha</name>
    <dbReference type="NCBI Taxonomy" id="2023338"/>
    <lineage>
        <taxon>Bacteria</taxon>
        <taxon>Pseudomonadati</taxon>
        <taxon>Pseudomonadota</taxon>
        <taxon>Alphaproteobacteria</taxon>
        <taxon>Hyphomicrobiales</taxon>
        <taxon>Pleomorphomonadaceae</taxon>
        <taxon>Pleomorphomonas</taxon>
    </lineage>
</organism>
<gene>
    <name evidence="3" type="ORF">CJ014_10795</name>
</gene>
<accession>A0A2G9WXC5</accession>
<dbReference type="GO" id="GO:0046872">
    <property type="term" value="F:metal ion binding"/>
    <property type="evidence" value="ECO:0007669"/>
    <property type="project" value="UniProtKB-KW"/>
</dbReference>